<proteinExistence type="predicted"/>
<comment type="caution">
    <text evidence="1">The sequence shown here is derived from an EMBL/GenBank/DDBJ whole genome shotgun (WGS) entry which is preliminary data.</text>
</comment>
<dbReference type="OrthoDB" id="5470322at2"/>
<dbReference type="RefSeq" id="WP_146974482.1">
    <property type="nucleotide sequence ID" value="NZ_VOSL01000048.1"/>
</dbReference>
<dbReference type="EMBL" id="VOSL01000048">
    <property type="protein sequence ID" value="TXD35725.1"/>
    <property type="molecule type" value="Genomic_DNA"/>
</dbReference>
<gene>
    <name evidence="1" type="ORF">FRC96_10665</name>
</gene>
<evidence type="ECO:0000313" key="2">
    <source>
        <dbReference type="Proteomes" id="UP000321046"/>
    </source>
</evidence>
<organism evidence="1 2">
    <name type="scientific">Lujinxingia vulgaris</name>
    <dbReference type="NCBI Taxonomy" id="2600176"/>
    <lineage>
        <taxon>Bacteria</taxon>
        <taxon>Deltaproteobacteria</taxon>
        <taxon>Bradymonadales</taxon>
        <taxon>Lujinxingiaceae</taxon>
        <taxon>Lujinxingia</taxon>
    </lineage>
</organism>
<protein>
    <submittedName>
        <fullName evidence="1">Uncharacterized protein</fullName>
    </submittedName>
</protein>
<evidence type="ECO:0000313" key="1">
    <source>
        <dbReference type="EMBL" id="TXD35725.1"/>
    </source>
</evidence>
<accession>A0A5C6XF22</accession>
<reference evidence="1 2" key="1">
    <citation type="submission" date="2019-08" db="EMBL/GenBank/DDBJ databases">
        <title>Bradymonadales sp. TMQ2.</title>
        <authorList>
            <person name="Liang Q."/>
        </authorList>
    </citation>
    <scope>NUCLEOTIDE SEQUENCE [LARGE SCALE GENOMIC DNA]</scope>
    <source>
        <strain evidence="1 2">TMQ2</strain>
    </source>
</reference>
<name>A0A5C6XF22_9DELT</name>
<sequence>MDAGVSESSARRALCHPDGKKSCGACCGMYNHRISDEAALMARLVERTRAFRRDASIEDEASLRAFRARWEDPPEVKLLGELASCPFLGLLDGLDPAGRVGCLVHPLQNQGVDGRDCGVYDRFICEDYLCAAHAVLKRPEVELVIAAVPDSYLYGLVITNPRLIRTFFELAATERGAYPTGQELARDEAIAAARHFFELVRDWPYRDTDGIFGAVVPGEGLETTRRAHPAGDRAMEPVDTLLLGLGTRTLNDSELADARGCMQDAVSAFAAALG</sequence>
<dbReference type="Proteomes" id="UP000321046">
    <property type="component" value="Unassembled WGS sequence"/>
</dbReference>
<dbReference type="AlphaFoldDB" id="A0A5C6XF22"/>